<proteinExistence type="inferred from homology"/>
<evidence type="ECO:0000256" key="2">
    <source>
        <dbReference type="ARBA" id="ARBA00004651"/>
    </source>
</evidence>
<keyword evidence="5 11" id="KW-0812">Transmembrane</keyword>
<reference evidence="13" key="1">
    <citation type="journal article" date="2019" name="Int. J. Syst. Evol. Microbiol.">
        <title>The Global Catalogue of Microorganisms (GCM) 10K type strain sequencing project: providing services to taxonomists for standard genome sequencing and annotation.</title>
        <authorList>
            <consortium name="The Broad Institute Genomics Platform"/>
            <consortium name="The Broad Institute Genome Sequencing Center for Infectious Disease"/>
            <person name="Wu L."/>
            <person name="Ma J."/>
        </authorList>
    </citation>
    <scope>NUCLEOTIDE SEQUENCE [LARGE SCALE GENOMIC DNA]</scope>
    <source>
        <strain evidence="13">CGMCC 4.7400</strain>
    </source>
</reference>
<evidence type="ECO:0000256" key="5">
    <source>
        <dbReference type="ARBA" id="ARBA00022692"/>
    </source>
</evidence>
<evidence type="ECO:0000256" key="10">
    <source>
        <dbReference type="PIRNR" id="PIRNR017385"/>
    </source>
</evidence>
<accession>A0ABW2W2C1</accession>
<evidence type="ECO:0000256" key="8">
    <source>
        <dbReference type="ARBA" id="ARBA00023136"/>
    </source>
</evidence>
<dbReference type="PIRSF" id="PIRSF017385">
    <property type="entry name" value="CtaF"/>
    <property type="match status" value="1"/>
</dbReference>
<protein>
    <recommendedName>
        <fullName evidence="10">Cytochrome c oxidase polypeptide 4</fullName>
        <ecNumber evidence="10">7.1.1.9</ecNumber>
    </recommendedName>
    <alternativeName>
        <fullName evidence="10">Cytochrome aa3 subunit 4</fullName>
    </alternativeName>
    <alternativeName>
        <fullName evidence="10">Cytochrome c oxidase polypeptide IV</fullName>
    </alternativeName>
</protein>
<feature type="transmembrane region" description="Helical" evidence="11">
    <location>
        <begin position="107"/>
        <end position="125"/>
    </location>
</feature>
<keyword evidence="8 10" id="KW-0472">Membrane</keyword>
<gene>
    <name evidence="12" type="ORF">ACFQZ6_02570</name>
</gene>
<comment type="subcellular location">
    <subcellularLocation>
        <location evidence="2">Cell membrane</location>
        <topology evidence="2">Multi-pass membrane protein</topology>
    </subcellularLocation>
</comment>
<dbReference type="Proteomes" id="UP001597023">
    <property type="component" value="Unassembled WGS sequence"/>
</dbReference>
<keyword evidence="7 11" id="KW-1133">Transmembrane helix</keyword>
<dbReference type="Pfam" id="PF12270">
    <property type="entry name" value="Cyt_c_ox_IV"/>
    <property type="match status" value="1"/>
</dbReference>
<comment type="function">
    <text evidence="1 10">Part of cytochrome c oxidase, its function is unknown.</text>
</comment>
<evidence type="ECO:0000256" key="4">
    <source>
        <dbReference type="ARBA" id="ARBA00022475"/>
    </source>
</evidence>
<name>A0ABW2W2C1_9ACTN</name>
<feature type="transmembrane region" description="Helical" evidence="11">
    <location>
        <begin position="31"/>
        <end position="51"/>
    </location>
</feature>
<evidence type="ECO:0000256" key="6">
    <source>
        <dbReference type="ARBA" id="ARBA00022967"/>
    </source>
</evidence>
<evidence type="ECO:0000256" key="1">
    <source>
        <dbReference type="ARBA" id="ARBA00002536"/>
    </source>
</evidence>
<evidence type="ECO:0000313" key="13">
    <source>
        <dbReference type="Proteomes" id="UP001597023"/>
    </source>
</evidence>
<comment type="caution">
    <text evidence="12">The sequence shown here is derived from an EMBL/GenBank/DDBJ whole genome shotgun (WGS) entry which is preliminary data.</text>
</comment>
<keyword evidence="6 10" id="KW-1278">Translocase</keyword>
<evidence type="ECO:0000256" key="7">
    <source>
        <dbReference type="ARBA" id="ARBA00022989"/>
    </source>
</evidence>
<keyword evidence="13" id="KW-1185">Reference proteome</keyword>
<comment type="similarity">
    <text evidence="3 10">Belongs to the cytochrome c oxidase bacterial subunit CtaF family.</text>
</comment>
<comment type="subunit">
    <text evidence="10">Associates with subunits I, II and III to form cytochrome c oxidase.</text>
</comment>
<comment type="catalytic activity">
    <reaction evidence="9 10">
        <text>4 Fe(II)-[cytochrome c] + O2 + 8 H(+)(in) = 4 Fe(III)-[cytochrome c] + 2 H2O + 4 H(+)(out)</text>
        <dbReference type="Rhea" id="RHEA:11436"/>
        <dbReference type="Rhea" id="RHEA-COMP:10350"/>
        <dbReference type="Rhea" id="RHEA-COMP:14399"/>
        <dbReference type="ChEBI" id="CHEBI:15377"/>
        <dbReference type="ChEBI" id="CHEBI:15378"/>
        <dbReference type="ChEBI" id="CHEBI:15379"/>
        <dbReference type="ChEBI" id="CHEBI:29033"/>
        <dbReference type="ChEBI" id="CHEBI:29034"/>
        <dbReference type="EC" id="7.1.1.9"/>
    </reaction>
</comment>
<keyword evidence="4 10" id="KW-1003">Cell membrane</keyword>
<dbReference type="RefSeq" id="WP_381604703.1">
    <property type="nucleotide sequence ID" value="NZ_JBHTEB010000001.1"/>
</dbReference>
<evidence type="ECO:0000256" key="11">
    <source>
        <dbReference type="SAM" id="Phobius"/>
    </source>
</evidence>
<dbReference type="EC" id="7.1.1.9" evidence="10"/>
<organism evidence="12 13">
    <name type="scientific">Streptomyces flavalbus</name>
    <dbReference type="NCBI Taxonomy" id="2665155"/>
    <lineage>
        <taxon>Bacteria</taxon>
        <taxon>Bacillati</taxon>
        <taxon>Actinomycetota</taxon>
        <taxon>Actinomycetes</taxon>
        <taxon>Kitasatosporales</taxon>
        <taxon>Streptomycetaceae</taxon>
        <taxon>Streptomyces</taxon>
    </lineage>
</organism>
<evidence type="ECO:0000313" key="12">
    <source>
        <dbReference type="EMBL" id="MFD0313134.1"/>
    </source>
</evidence>
<evidence type="ECO:0000256" key="3">
    <source>
        <dbReference type="ARBA" id="ARBA00006870"/>
    </source>
</evidence>
<evidence type="ECO:0000256" key="9">
    <source>
        <dbReference type="ARBA" id="ARBA00047816"/>
    </source>
</evidence>
<dbReference type="EMBL" id="JBHTEB010000001">
    <property type="protein sequence ID" value="MFD0313134.1"/>
    <property type="molecule type" value="Genomic_DNA"/>
</dbReference>
<dbReference type="InterPro" id="IPR021050">
    <property type="entry name" value="Cyt_c_oxidase_su4_actinobac"/>
</dbReference>
<sequence>MRTEAWLFTGVAAFFAGTALGYGWWSAEPAGTAVLCVAFLMAALVTFFLFVQYRKHGPRAQDRRGAEVVDSAGPVDFFPPHSPWPVTVALGAVVIALGVVYGLWLALLGLGVLGLGVFGMVFQYAGRTPGQSSGDASPRAGGRATS</sequence>